<dbReference type="EMBL" id="GBXM01019885">
    <property type="protein sequence ID" value="JAH88692.1"/>
    <property type="molecule type" value="Transcribed_RNA"/>
</dbReference>
<organism evidence="1">
    <name type="scientific">Anguilla anguilla</name>
    <name type="common">European freshwater eel</name>
    <name type="synonym">Muraena anguilla</name>
    <dbReference type="NCBI Taxonomy" id="7936"/>
    <lineage>
        <taxon>Eukaryota</taxon>
        <taxon>Metazoa</taxon>
        <taxon>Chordata</taxon>
        <taxon>Craniata</taxon>
        <taxon>Vertebrata</taxon>
        <taxon>Euteleostomi</taxon>
        <taxon>Actinopterygii</taxon>
        <taxon>Neopterygii</taxon>
        <taxon>Teleostei</taxon>
        <taxon>Anguilliformes</taxon>
        <taxon>Anguillidae</taxon>
        <taxon>Anguilla</taxon>
    </lineage>
</organism>
<protein>
    <submittedName>
        <fullName evidence="1">Uncharacterized protein</fullName>
    </submittedName>
</protein>
<reference evidence="1" key="1">
    <citation type="submission" date="2014-11" db="EMBL/GenBank/DDBJ databases">
        <authorList>
            <person name="Amaro Gonzalez C."/>
        </authorList>
    </citation>
    <scope>NUCLEOTIDE SEQUENCE</scope>
</reference>
<sequence length="45" mass="5190">MGDPLSRGFMVGCWVSVFCCIQSRGIQFRFFSVPLYPECLAYIHK</sequence>
<name>A0A0E9WEA7_ANGAN</name>
<evidence type="ECO:0000313" key="1">
    <source>
        <dbReference type="EMBL" id="JAH88692.1"/>
    </source>
</evidence>
<reference evidence="1" key="2">
    <citation type="journal article" date="2015" name="Fish Shellfish Immunol.">
        <title>Early steps in the European eel (Anguilla anguilla)-Vibrio vulnificus interaction in the gills: Role of the RtxA13 toxin.</title>
        <authorList>
            <person name="Callol A."/>
            <person name="Pajuelo D."/>
            <person name="Ebbesson L."/>
            <person name="Teles M."/>
            <person name="MacKenzie S."/>
            <person name="Amaro C."/>
        </authorList>
    </citation>
    <scope>NUCLEOTIDE SEQUENCE</scope>
</reference>
<proteinExistence type="predicted"/>
<dbReference type="AlphaFoldDB" id="A0A0E9WEA7"/>
<accession>A0A0E9WEA7</accession>